<feature type="region of interest" description="Disordered" evidence="1">
    <location>
        <begin position="55"/>
        <end position="81"/>
    </location>
</feature>
<dbReference type="AlphaFoldDB" id="A0A6G1H685"/>
<gene>
    <name evidence="2" type="ORF">K402DRAFT_419405</name>
</gene>
<name>A0A6G1H685_9PEZI</name>
<organism evidence="2 3">
    <name type="scientific">Aulographum hederae CBS 113979</name>
    <dbReference type="NCBI Taxonomy" id="1176131"/>
    <lineage>
        <taxon>Eukaryota</taxon>
        <taxon>Fungi</taxon>
        <taxon>Dikarya</taxon>
        <taxon>Ascomycota</taxon>
        <taxon>Pezizomycotina</taxon>
        <taxon>Dothideomycetes</taxon>
        <taxon>Pleosporomycetidae</taxon>
        <taxon>Aulographales</taxon>
        <taxon>Aulographaceae</taxon>
    </lineage>
</organism>
<evidence type="ECO:0000313" key="3">
    <source>
        <dbReference type="Proteomes" id="UP000800041"/>
    </source>
</evidence>
<accession>A0A6G1H685</accession>
<protein>
    <submittedName>
        <fullName evidence="2">Uncharacterized protein</fullName>
    </submittedName>
</protein>
<feature type="compositionally biased region" description="Basic and acidic residues" evidence="1">
    <location>
        <begin position="64"/>
        <end position="76"/>
    </location>
</feature>
<evidence type="ECO:0000256" key="1">
    <source>
        <dbReference type="SAM" id="MobiDB-lite"/>
    </source>
</evidence>
<evidence type="ECO:0000313" key="2">
    <source>
        <dbReference type="EMBL" id="KAF1988572.1"/>
    </source>
</evidence>
<dbReference type="EMBL" id="ML977148">
    <property type="protein sequence ID" value="KAF1988572.1"/>
    <property type="molecule type" value="Genomic_DNA"/>
</dbReference>
<feature type="compositionally biased region" description="Basic and acidic residues" evidence="1">
    <location>
        <begin position="248"/>
        <end position="283"/>
    </location>
</feature>
<sequence>MNKKMLGRRLVDLMLDKEIWVIVEKSQPPLPTRKLNHTVSACTCTRTSAGTVLAEDSIGGNWTPRKDNESSHHESEPQSPEYTFNFMDVKMETETNWMNPLSPTRVKDEHLAYFLGSSPPQFEAFHQDDPPEYPPSSPPLKTPFYLNRRFRIQSPTRVCRSRTKREGTPCPSPLTQQRRPRTPELDDDICGIIAVRSAKRRRLDFQAPKPKEGLANLKEEPLVLKEESTMPKIEAAMPRMKLVAPKSEPPRVKKEFKVPKREPPMRETKPAAPKLDRVPEKATRFTRSGRVAAANLSLHDMFAAQFGDIGD</sequence>
<feature type="region of interest" description="Disordered" evidence="1">
    <location>
        <begin position="242"/>
        <end position="283"/>
    </location>
</feature>
<dbReference type="Proteomes" id="UP000800041">
    <property type="component" value="Unassembled WGS sequence"/>
</dbReference>
<proteinExistence type="predicted"/>
<feature type="region of interest" description="Disordered" evidence="1">
    <location>
        <begin position="158"/>
        <end position="183"/>
    </location>
</feature>
<reference evidence="2" key="1">
    <citation type="journal article" date="2020" name="Stud. Mycol.">
        <title>101 Dothideomycetes genomes: a test case for predicting lifestyles and emergence of pathogens.</title>
        <authorList>
            <person name="Haridas S."/>
            <person name="Albert R."/>
            <person name="Binder M."/>
            <person name="Bloem J."/>
            <person name="Labutti K."/>
            <person name="Salamov A."/>
            <person name="Andreopoulos B."/>
            <person name="Baker S."/>
            <person name="Barry K."/>
            <person name="Bills G."/>
            <person name="Bluhm B."/>
            <person name="Cannon C."/>
            <person name="Castanera R."/>
            <person name="Culley D."/>
            <person name="Daum C."/>
            <person name="Ezra D."/>
            <person name="Gonzalez J."/>
            <person name="Henrissat B."/>
            <person name="Kuo A."/>
            <person name="Liang C."/>
            <person name="Lipzen A."/>
            <person name="Lutzoni F."/>
            <person name="Magnuson J."/>
            <person name="Mondo S."/>
            <person name="Nolan M."/>
            <person name="Ohm R."/>
            <person name="Pangilinan J."/>
            <person name="Park H.-J."/>
            <person name="Ramirez L."/>
            <person name="Alfaro M."/>
            <person name="Sun H."/>
            <person name="Tritt A."/>
            <person name="Yoshinaga Y."/>
            <person name="Zwiers L.-H."/>
            <person name="Turgeon B."/>
            <person name="Goodwin S."/>
            <person name="Spatafora J."/>
            <person name="Crous P."/>
            <person name="Grigoriev I."/>
        </authorList>
    </citation>
    <scope>NUCLEOTIDE SEQUENCE</scope>
    <source>
        <strain evidence="2">CBS 113979</strain>
    </source>
</reference>
<keyword evidence="3" id="KW-1185">Reference proteome</keyword>